<keyword evidence="5 7" id="KW-0472">Membrane</keyword>
<reference evidence="10 11" key="1">
    <citation type="journal article" date="2016" name="Nat. Commun.">
        <title>Thousands of microbial genomes shed light on interconnected biogeochemical processes in an aquifer system.</title>
        <authorList>
            <person name="Anantharaman K."/>
            <person name="Brown C.T."/>
            <person name="Hug L.A."/>
            <person name="Sharon I."/>
            <person name="Castelle C.J."/>
            <person name="Probst A.J."/>
            <person name="Thomas B.C."/>
            <person name="Singh A."/>
            <person name="Wilkins M.J."/>
            <person name="Karaoz U."/>
            <person name="Brodie E.L."/>
            <person name="Williams K.H."/>
            <person name="Hubbard S.S."/>
            <person name="Banfield J.F."/>
        </authorList>
    </citation>
    <scope>NUCLEOTIDE SEQUENCE [LARGE SCALE GENOMIC DNA]</scope>
</reference>
<comment type="subcellular location">
    <subcellularLocation>
        <location evidence="1">Cell membrane</location>
        <topology evidence="1">Multi-pass membrane protein</topology>
    </subcellularLocation>
</comment>
<comment type="caution">
    <text evidence="10">The sequence shown here is derived from an EMBL/GenBank/DDBJ whole genome shotgun (WGS) entry which is preliminary data.</text>
</comment>
<evidence type="ECO:0000259" key="9">
    <source>
        <dbReference type="Pfam" id="PF12704"/>
    </source>
</evidence>
<evidence type="ECO:0000256" key="5">
    <source>
        <dbReference type="ARBA" id="ARBA00023136"/>
    </source>
</evidence>
<dbReference type="GO" id="GO:0005886">
    <property type="term" value="C:plasma membrane"/>
    <property type="evidence" value="ECO:0007669"/>
    <property type="project" value="UniProtKB-SubCell"/>
</dbReference>
<evidence type="ECO:0000256" key="7">
    <source>
        <dbReference type="SAM" id="Phobius"/>
    </source>
</evidence>
<dbReference type="InterPro" id="IPR050250">
    <property type="entry name" value="Macrolide_Exporter_MacB"/>
</dbReference>
<evidence type="ECO:0000313" key="11">
    <source>
        <dbReference type="Proteomes" id="UP000177955"/>
    </source>
</evidence>
<sequence length="393" mass="43199">MTITQTAKTAFLSLQKNKVRSFLTMLGVIIGVFAVATLISIVRGFQNYVKNEFDALGSNLLFVMPGKIDFTGDPSRNFTGNKLKYHHVERIQTDLGNKIESITPWYELSKKVVYKTKTFYGAVGGINDNVLNIFNLKIAKGRFYTRAEMDAKARVAIIGSKVQEELFNSRNPVGEKIQIDGSSYLVLGVLEEKSPNYDNFTYIPYTTVETEFNMKNIGSIVIKAGDGQDVNTIKDEIRHSLLKELKDEDFSVSTQEDLLERINGILRIIESGLAAISAISLLVGGIGIMNIMLVSVTERTREIGLIKALGATGRDIALQFLSESVFISVTGGLIGLAAAWLATLVAKTWIPAEIPMWAALVSLGFSFFVGIGFGTYPAIKAGKKDPIVALRYE</sequence>
<feature type="transmembrane region" description="Helical" evidence="7">
    <location>
        <begin position="354"/>
        <end position="376"/>
    </location>
</feature>
<feature type="transmembrane region" description="Helical" evidence="7">
    <location>
        <begin position="273"/>
        <end position="296"/>
    </location>
</feature>
<organism evidence="10 11">
    <name type="scientific">candidate division WWE3 bacterium RIFOXYB1_FULL_42_27</name>
    <dbReference type="NCBI Taxonomy" id="1802638"/>
    <lineage>
        <taxon>Bacteria</taxon>
        <taxon>Katanobacteria</taxon>
    </lineage>
</organism>
<name>A0A1F4W096_UNCKA</name>
<dbReference type="AlphaFoldDB" id="A0A1F4W096"/>
<dbReference type="PANTHER" id="PTHR30572:SF4">
    <property type="entry name" value="ABC TRANSPORTER PERMEASE YTRF"/>
    <property type="match status" value="1"/>
</dbReference>
<dbReference type="GO" id="GO:0022857">
    <property type="term" value="F:transmembrane transporter activity"/>
    <property type="evidence" value="ECO:0007669"/>
    <property type="project" value="TreeGrafter"/>
</dbReference>
<dbReference type="Pfam" id="PF12704">
    <property type="entry name" value="MacB_PCD"/>
    <property type="match status" value="1"/>
</dbReference>
<keyword evidence="3 7" id="KW-0812">Transmembrane</keyword>
<feature type="transmembrane region" description="Helical" evidence="7">
    <location>
        <begin position="21"/>
        <end position="42"/>
    </location>
</feature>
<feature type="transmembrane region" description="Helical" evidence="7">
    <location>
        <begin position="316"/>
        <end position="342"/>
    </location>
</feature>
<evidence type="ECO:0000256" key="2">
    <source>
        <dbReference type="ARBA" id="ARBA00022475"/>
    </source>
</evidence>
<accession>A0A1F4W096</accession>
<gene>
    <name evidence="10" type="ORF">A2399_01940</name>
</gene>
<dbReference type="Proteomes" id="UP000177955">
    <property type="component" value="Unassembled WGS sequence"/>
</dbReference>
<evidence type="ECO:0000256" key="4">
    <source>
        <dbReference type="ARBA" id="ARBA00022989"/>
    </source>
</evidence>
<keyword evidence="4 7" id="KW-1133">Transmembrane helix</keyword>
<feature type="domain" description="MacB-like periplasmic core" evidence="9">
    <location>
        <begin position="21"/>
        <end position="239"/>
    </location>
</feature>
<evidence type="ECO:0000259" key="8">
    <source>
        <dbReference type="Pfam" id="PF02687"/>
    </source>
</evidence>
<evidence type="ECO:0000313" key="10">
    <source>
        <dbReference type="EMBL" id="OGC62755.1"/>
    </source>
</evidence>
<dbReference type="InterPro" id="IPR025857">
    <property type="entry name" value="MacB_PCD"/>
</dbReference>
<comment type="similarity">
    <text evidence="6">Belongs to the ABC-4 integral membrane protein family.</text>
</comment>
<evidence type="ECO:0000256" key="6">
    <source>
        <dbReference type="ARBA" id="ARBA00038076"/>
    </source>
</evidence>
<feature type="domain" description="ABC3 transporter permease C-terminal" evidence="8">
    <location>
        <begin position="275"/>
        <end position="386"/>
    </location>
</feature>
<protein>
    <recommendedName>
        <fullName evidence="12">Multidrug ABC transporter substrate-binding protein</fullName>
    </recommendedName>
</protein>
<evidence type="ECO:0000256" key="3">
    <source>
        <dbReference type="ARBA" id="ARBA00022692"/>
    </source>
</evidence>
<dbReference type="EMBL" id="MEVV01000019">
    <property type="protein sequence ID" value="OGC62755.1"/>
    <property type="molecule type" value="Genomic_DNA"/>
</dbReference>
<keyword evidence="2" id="KW-1003">Cell membrane</keyword>
<proteinExistence type="inferred from homology"/>
<evidence type="ECO:0008006" key="12">
    <source>
        <dbReference type="Google" id="ProtNLM"/>
    </source>
</evidence>
<dbReference type="Pfam" id="PF02687">
    <property type="entry name" value="FtsX"/>
    <property type="match status" value="1"/>
</dbReference>
<dbReference type="PANTHER" id="PTHR30572">
    <property type="entry name" value="MEMBRANE COMPONENT OF TRANSPORTER-RELATED"/>
    <property type="match status" value="1"/>
</dbReference>
<dbReference type="InterPro" id="IPR003838">
    <property type="entry name" value="ABC3_permease_C"/>
</dbReference>
<evidence type="ECO:0000256" key="1">
    <source>
        <dbReference type="ARBA" id="ARBA00004651"/>
    </source>
</evidence>